<feature type="signal peptide" evidence="1">
    <location>
        <begin position="1"/>
        <end position="17"/>
    </location>
</feature>
<keyword evidence="1" id="KW-0732">Signal</keyword>
<accession>B0EIJ6</accession>
<organism evidence="3">
    <name type="scientific">Entamoeba dispar (strain ATCC PRA-260 / SAW760)</name>
    <dbReference type="NCBI Taxonomy" id="370354"/>
    <lineage>
        <taxon>Eukaryota</taxon>
        <taxon>Amoebozoa</taxon>
        <taxon>Evosea</taxon>
        <taxon>Archamoebae</taxon>
        <taxon>Mastigamoebida</taxon>
        <taxon>Entamoebidae</taxon>
        <taxon>Entamoeba</taxon>
    </lineage>
</organism>
<dbReference type="AlphaFoldDB" id="B0EIJ6"/>
<dbReference type="KEGG" id="edi:EDI_055950"/>
<gene>
    <name evidence="2" type="ORF">EDI_055950</name>
</gene>
<evidence type="ECO:0008006" key="4">
    <source>
        <dbReference type="Google" id="ProtNLM"/>
    </source>
</evidence>
<name>B0EIJ6_ENTDS</name>
<dbReference type="GeneID" id="5883100"/>
<keyword evidence="3" id="KW-1185">Reference proteome</keyword>
<dbReference type="RefSeq" id="XP_001738039.1">
    <property type="nucleotide sequence ID" value="XM_001737987.1"/>
</dbReference>
<protein>
    <recommendedName>
        <fullName evidence="4">ShKT domain-containing protein</fullName>
    </recommendedName>
</protein>
<evidence type="ECO:0000313" key="2">
    <source>
        <dbReference type="EMBL" id="EDR25649.1"/>
    </source>
</evidence>
<reference evidence="3" key="1">
    <citation type="submission" date="2007-12" db="EMBL/GenBank/DDBJ databases">
        <title>Annotation of Entamoeba dispar SAW760.</title>
        <authorList>
            <person name="Lorenzi H."/>
            <person name="Inman J."/>
            <person name="Schobel S."/>
            <person name="Amedeo P."/>
            <person name="Caler E."/>
        </authorList>
    </citation>
    <scope>NUCLEOTIDE SEQUENCE [LARGE SCALE GENOMIC DNA]</scope>
    <source>
        <strain evidence="3">ATCC PRA-260 / SAW760</strain>
    </source>
</reference>
<dbReference type="OMA" id="KECTPPS"/>
<dbReference type="OrthoDB" id="27787at2759"/>
<dbReference type="eggNOG" id="ENOG502RBQ7">
    <property type="taxonomic scope" value="Eukaryota"/>
</dbReference>
<proteinExistence type="predicted"/>
<dbReference type="VEuPathDB" id="AmoebaDB:EDI_055950"/>
<evidence type="ECO:0000313" key="3">
    <source>
        <dbReference type="Proteomes" id="UP000008076"/>
    </source>
</evidence>
<evidence type="ECO:0000256" key="1">
    <source>
        <dbReference type="SAM" id="SignalP"/>
    </source>
</evidence>
<feature type="chain" id="PRO_5002749939" description="ShKT domain-containing protein" evidence="1">
    <location>
        <begin position="18"/>
        <end position="501"/>
    </location>
</feature>
<dbReference type="Proteomes" id="UP000008076">
    <property type="component" value="Unassembled WGS sequence"/>
</dbReference>
<sequence length="501" mass="56857">MLIFITFIINVLGVVRKASMMRIEKYQDVGTNLNSVSGLSHISFDCYLGHGQLNVENNYFPQICFVHKNLFYDRIGDIQFPYCGVQLELTGANGQKAICFLSGCYETNYTNGITEDDVNRTILTSLSLYELLSWNIFESTFVPVVMSPYPVKTLPIQLVVLQRENGCSHIIPVYNTETLIYMTWNTTTINININGTFTVCLDSVNRLNLVTLSDTKFTFYQPNLTHVGMLQSSVPNAFINPAPSIDFQWFPTEKVFPEDDSNSYDQRYQWKRFFLEDRVEVLNNLPLYFTPTTFIGYKIASPFNFHKVFKSYTSLLVVNSDYKFLRGGLVIISPSYSLNFACQLHSFNITELPFTTSDCTSRTKDCSKCGGSISCVLVRLVVFIGNTRCSKTNNAIYYKFESGSVIVDILHVVLDVQTKTNSESFCEIKSYYCNGKECTPPSQLVNSDHINCTHLCGYCRSGFSCNEQGKCIHNTKEMYQTKTNGVVGREIIIILIIVMLL</sequence>
<dbReference type="EMBL" id="DS549461">
    <property type="protein sequence ID" value="EDR25649.1"/>
    <property type="molecule type" value="Genomic_DNA"/>
</dbReference>